<evidence type="ECO:0000313" key="2">
    <source>
        <dbReference type="EnsemblPlants" id="ONIVA05G26410.1"/>
    </source>
</evidence>
<reference evidence="2" key="1">
    <citation type="submission" date="2015-04" db="UniProtKB">
        <authorList>
            <consortium name="EnsemblPlants"/>
        </authorList>
    </citation>
    <scope>IDENTIFICATION</scope>
    <source>
        <strain evidence="2">SL10</strain>
    </source>
</reference>
<accession>A0A0E0HHY0</accession>
<feature type="compositionally biased region" description="Basic and acidic residues" evidence="1">
    <location>
        <begin position="32"/>
        <end position="45"/>
    </location>
</feature>
<keyword evidence="3" id="KW-1185">Reference proteome</keyword>
<sequence length="190" mass="20482">MAISVCRWPLTPEASGIRFESHSTRGAGPKQAPDDGRPAPGKLREVIAPWAPVPPKVTGLRNPEGFPKSGRGAPEATLGRGSSEGPLKPDMPAGADHVSCALTRQAKNQALVDVNKYALRAPTNSDTVDGCQAEHAITQGMPLPGLGNTRKLKEIIWTGDPEDHKKNLYVLTTLIVIFPVDKSTHWFWSH</sequence>
<name>A0A0E0HHY0_ORYNI</name>
<organism evidence="2">
    <name type="scientific">Oryza nivara</name>
    <name type="common">Indian wild rice</name>
    <name type="synonym">Oryza sativa f. spontanea</name>
    <dbReference type="NCBI Taxonomy" id="4536"/>
    <lineage>
        <taxon>Eukaryota</taxon>
        <taxon>Viridiplantae</taxon>
        <taxon>Streptophyta</taxon>
        <taxon>Embryophyta</taxon>
        <taxon>Tracheophyta</taxon>
        <taxon>Spermatophyta</taxon>
        <taxon>Magnoliopsida</taxon>
        <taxon>Liliopsida</taxon>
        <taxon>Poales</taxon>
        <taxon>Poaceae</taxon>
        <taxon>BOP clade</taxon>
        <taxon>Oryzoideae</taxon>
        <taxon>Oryzeae</taxon>
        <taxon>Oryzinae</taxon>
        <taxon>Oryza</taxon>
    </lineage>
</organism>
<dbReference type="AlphaFoldDB" id="A0A0E0HHY0"/>
<protein>
    <submittedName>
        <fullName evidence="2">Uncharacterized protein</fullName>
    </submittedName>
</protein>
<evidence type="ECO:0000313" key="3">
    <source>
        <dbReference type="Proteomes" id="UP000006591"/>
    </source>
</evidence>
<dbReference type="Proteomes" id="UP000006591">
    <property type="component" value="Chromosome 5"/>
</dbReference>
<reference evidence="2" key="2">
    <citation type="submission" date="2018-04" db="EMBL/GenBank/DDBJ databases">
        <title>OnivRS2 (Oryza nivara Reference Sequence Version 2).</title>
        <authorList>
            <person name="Zhang J."/>
            <person name="Kudrna D."/>
            <person name="Lee S."/>
            <person name="Talag J."/>
            <person name="Rajasekar S."/>
            <person name="Welchert J."/>
            <person name="Hsing Y.-I."/>
            <person name="Wing R.A."/>
        </authorList>
    </citation>
    <scope>NUCLEOTIDE SEQUENCE [LARGE SCALE GENOMIC DNA]</scope>
    <source>
        <strain evidence="2">SL10</strain>
    </source>
</reference>
<dbReference type="Gramene" id="ONIVA05G26410.1">
    <property type="protein sequence ID" value="ONIVA05G26410.1"/>
    <property type="gene ID" value="ONIVA05G26410"/>
</dbReference>
<dbReference type="OMA" id="GADHVSC"/>
<evidence type="ECO:0000256" key="1">
    <source>
        <dbReference type="SAM" id="MobiDB-lite"/>
    </source>
</evidence>
<dbReference type="HOGENOM" id="CLU_124118_0_0_1"/>
<proteinExistence type="predicted"/>
<feature type="region of interest" description="Disordered" evidence="1">
    <location>
        <begin position="16"/>
        <end position="94"/>
    </location>
</feature>
<dbReference type="EnsemblPlants" id="ONIVA05G26410.1">
    <property type="protein sequence ID" value="ONIVA05G26410.1"/>
    <property type="gene ID" value="ONIVA05G26410"/>
</dbReference>